<keyword evidence="3" id="KW-1185">Reference proteome</keyword>
<evidence type="ECO:0000256" key="1">
    <source>
        <dbReference type="SAM" id="MobiDB-lite"/>
    </source>
</evidence>
<name>A0A8J8T530_HALGN</name>
<feature type="compositionally biased region" description="Basic and acidic residues" evidence="1">
    <location>
        <begin position="311"/>
        <end position="342"/>
    </location>
</feature>
<feature type="compositionally biased region" description="Basic and acidic residues" evidence="1">
    <location>
        <begin position="673"/>
        <end position="688"/>
    </location>
</feature>
<gene>
    <name evidence="2" type="ORF">FGO68_gene11988</name>
</gene>
<evidence type="ECO:0000313" key="3">
    <source>
        <dbReference type="Proteomes" id="UP000785679"/>
    </source>
</evidence>
<reference evidence="2" key="1">
    <citation type="submission" date="2019-06" db="EMBL/GenBank/DDBJ databases">
        <authorList>
            <person name="Zheng W."/>
        </authorList>
    </citation>
    <scope>NUCLEOTIDE SEQUENCE</scope>
    <source>
        <strain evidence="2">QDHG01</strain>
    </source>
</reference>
<dbReference type="EMBL" id="RRYP01004790">
    <property type="protein sequence ID" value="TNV82579.1"/>
    <property type="molecule type" value="Genomic_DNA"/>
</dbReference>
<dbReference type="InterPro" id="IPR049630">
    <property type="entry name" value="DYDC-like_DD"/>
</dbReference>
<feature type="region of interest" description="Disordered" evidence="1">
    <location>
        <begin position="650"/>
        <end position="688"/>
    </location>
</feature>
<dbReference type="CDD" id="cd22966">
    <property type="entry name" value="DD_DYDC-like"/>
    <property type="match status" value="1"/>
</dbReference>
<dbReference type="Gene3D" id="1.20.890.10">
    <property type="entry name" value="cAMP-dependent protein kinase regulatory subunit, dimerization-anchoring domain"/>
    <property type="match status" value="1"/>
</dbReference>
<organism evidence="2 3">
    <name type="scientific">Halteria grandinella</name>
    <dbReference type="NCBI Taxonomy" id="5974"/>
    <lineage>
        <taxon>Eukaryota</taxon>
        <taxon>Sar</taxon>
        <taxon>Alveolata</taxon>
        <taxon>Ciliophora</taxon>
        <taxon>Intramacronucleata</taxon>
        <taxon>Spirotrichea</taxon>
        <taxon>Stichotrichia</taxon>
        <taxon>Sporadotrichida</taxon>
        <taxon>Halteriidae</taxon>
        <taxon>Halteria</taxon>
    </lineage>
</organism>
<feature type="compositionally biased region" description="Acidic residues" evidence="1">
    <location>
        <begin position="228"/>
        <end position="239"/>
    </location>
</feature>
<sequence length="741" mass="86420">MRIEQHHQIKQQIKFTFEMASQPSTHPILDKEHGDISYLKQDEIGLVLSKALSETYKAQPNDPVDFFAKFLLNHTRTAKKAKEEKEAEKSVKEMRDKHLAQLKQKEHEEAEKKKKSKDREDKIARFFEGLNAPGTEDLRDKLDELAHFLQEYTGPATGVYIGKLEHPRKPISDNDNDTAHVDKEAPRLIRFMYASNGHEFMKGKLLRADQGIAHRVFSASANAAGGEGGEEAPAEEEEGAEKVVTKQTGDPSDILNSFKHLYIKEVVREPAMHFYRVPRLGAFMVVPLDYDSCLSAKALDQAVADFASVKGRKEEQDKERAEWEDEQAKAREEKEKNGEPWEAENKEWPVIAAQPFLVKKKRYVVCLDTLGQDREFTDDQRRFVLKTISEFRAIWEEKERSNLKVDIERRLAQLEHEREFIETGDNVKLQEEEDRFVDDELTKRENKDDSQPFADDDQKELFVKGLRIQFLARLFKDKEDWRKGLLSLSKATVLKQPRVLQSVFYLLQFKRDEVCQPGTNKFFWKQAKKHFNELFVEKLVAYQPSGVKLSPQPAYTTLNFLEKNLDPLTFEDVESHCGLELARLFRWLTLCLKTRRDDILYRKAQRQRSLQNRDSLQKKEAERVARMDVEVMEAEAKFAEEHKEEIEAAAKWESEQNSQQVEDEYGEEDDEDEKVHKEEEKPKEKPVAPVFNREEFLKKWLEENPKIEIPEEGDDVQDADWHINPEELQALLQAFLSKDQN</sequence>
<feature type="compositionally biased region" description="Acidic residues" evidence="1">
    <location>
        <begin position="661"/>
        <end position="672"/>
    </location>
</feature>
<feature type="region of interest" description="Disordered" evidence="1">
    <location>
        <begin position="222"/>
        <end position="249"/>
    </location>
</feature>
<dbReference type="AlphaFoldDB" id="A0A8J8T530"/>
<proteinExistence type="predicted"/>
<evidence type="ECO:0000313" key="2">
    <source>
        <dbReference type="EMBL" id="TNV82579.1"/>
    </source>
</evidence>
<protein>
    <submittedName>
        <fullName evidence="2">Uncharacterized protein</fullName>
    </submittedName>
</protein>
<feature type="compositionally biased region" description="Basic and acidic residues" evidence="1">
    <location>
        <begin position="80"/>
        <end position="118"/>
    </location>
</feature>
<dbReference type="Proteomes" id="UP000785679">
    <property type="component" value="Unassembled WGS sequence"/>
</dbReference>
<dbReference type="OrthoDB" id="432281at2759"/>
<feature type="region of interest" description="Disordered" evidence="1">
    <location>
        <begin position="79"/>
        <end position="118"/>
    </location>
</feature>
<comment type="caution">
    <text evidence="2">The sequence shown here is derived from an EMBL/GenBank/DDBJ whole genome shotgun (WGS) entry which is preliminary data.</text>
</comment>
<feature type="region of interest" description="Disordered" evidence="1">
    <location>
        <begin position="310"/>
        <end position="342"/>
    </location>
</feature>
<accession>A0A8J8T530</accession>